<gene>
    <name evidence="1" type="ORF">SAMN02745883_00421</name>
</gene>
<dbReference type="STRING" id="1121266.SAMN02745883_00421"/>
<sequence length="58" mass="6833">MKKRIGSYLSSKNSFLDIDFHDFIELVENGYDDLEIARELGVPKEQVVKLRNELNKNY</sequence>
<dbReference type="RefSeq" id="WP_159429984.1">
    <property type="nucleotide sequence ID" value="NZ_FRAJ01000003.1"/>
</dbReference>
<protein>
    <recommendedName>
        <fullName evidence="3">Helix-turn-helix domain-containing protein</fullName>
    </recommendedName>
</protein>
<accession>A0A1M6M091</accession>
<organism evidence="1 2">
    <name type="scientific">Caminicella sporogenes DSM 14501</name>
    <dbReference type="NCBI Taxonomy" id="1121266"/>
    <lineage>
        <taxon>Bacteria</taxon>
        <taxon>Bacillati</taxon>
        <taxon>Bacillota</taxon>
        <taxon>Clostridia</taxon>
        <taxon>Peptostreptococcales</taxon>
        <taxon>Caminicellaceae</taxon>
        <taxon>Caminicella</taxon>
    </lineage>
</organism>
<evidence type="ECO:0008006" key="3">
    <source>
        <dbReference type="Google" id="ProtNLM"/>
    </source>
</evidence>
<dbReference type="EMBL" id="FRAJ01000003">
    <property type="protein sequence ID" value="SHJ76919.1"/>
    <property type="molecule type" value="Genomic_DNA"/>
</dbReference>
<keyword evidence="2" id="KW-1185">Reference proteome</keyword>
<reference evidence="1 2" key="1">
    <citation type="submission" date="2016-11" db="EMBL/GenBank/DDBJ databases">
        <authorList>
            <person name="Jaros S."/>
            <person name="Januszkiewicz K."/>
            <person name="Wedrychowicz H."/>
        </authorList>
    </citation>
    <scope>NUCLEOTIDE SEQUENCE [LARGE SCALE GENOMIC DNA]</scope>
    <source>
        <strain evidence="1 2">DSM 14501</strain>
    </source>
</reference>
<evidence type="ECO:0000313" key="1">
    <source>
        <dbReference type="EMBL" id="SHJ76919.1"/>
    </source>
</evidence>
<evidence type="ECO:0000313" key="2">
    <source>
        <dbReference type="Proteomes" id="UP000184082"/>
    </source>
</evidence>
<proteinExistence type="predicted"/>
<dbReference type="AlphaFoldDB" id="A0A1M6M091"/>
<dbReference type="Proteomes" id="UP000184082">
    <property type="component" value="Unassembled WGS sequence"/>
</dbReference>
<name>A0A1M6M091_9FIRM</name>